<feature type="non-terminal residue" evidence="4">
    <location>
        <position position="1090"/>
    </location>
</feature>
<evidence type="ECO:0000259" key="2">
    <source>
        <dbReference type="Pfam" id="PF14745"/>
    </source>
</evidence>
<dbReference type="GO" id="GO:0071203">
    <property type="term" value="C:WASH complex"/>
    <property type="evidence" value="ECO:0007669"/>
    <property type="project" value="InterPro"/>
</dbReference>
<gene>
    <name evidence="4" type="ORF">BINO364_LOCUS1386</name>
</gene>
<evidence type="ECO:0000259" key="3">
    <source>
        <dbReference type="Pfam" id="PF14746"/>
    </source>
</evidence>
<feature type="domain" description="WASH complex subunit 4 N-terminal" evidence="2">
    <location>
        <begin position="21"/>
        <end position="566"/>
    </location>
</feature>
<feature type="domain" description="WASH complex subunit 7 central" evidence="1">
    <location>
        <begin position="567"/>
        <end position="908"/>
    </location>
</feature>
<accession>A0A8J9U5R1</accession>
<proteinExistence type="predicted"/>
<dbReference type="Proteomes" id="UP000838878">
    <property type="component" value="Chromosome 1"/>
</dbReference>
<sequence>MKNDVEKEAGSYILRSYGEFFKKQYQDYTSLLQEQYKSENKTFSPIEVVMESHELIATIDLVASDNTVITKVLSVLSSLCVEAHILKNEAFKRHFKFLAVYDEYSESDISLQMESICHLSSFISRCNETLSNICSQIFAIFNENIFNLNGIQWHFLINKIGEIFTILVITELLISRCSLASNWNKFSQILKTQNAKDDYMDIKIEKFKVLIAAVNSITTKLMNDDIVQNSLNNLLILRKKDLMAKNCSLVSAEFMLYIRHAILNLDKLAQDKPNSETMYKCIKINTLFVLTSYLFGNNEKKVFKSLMELNTKAHSIFIMGTVIWFPDQFLQRFVPSLCGNYKKLSQTMQKSRQSYMNTKKITLTKDVMYLQSVSSQWILIVEELFSSNNKLSAADMSLHAKTLLEGLDIAANINWSVLSFINLHLSLGIALSKNMLMSLFDIMDILKSLWNTVSRNYNEIINSISMIIQHLTYQAVSSILEIKKSLISDKKYANKRLDELTCIVIAEQAIKGASTFERNIATNIALNFVPETTYIEDSYVKLSLLLEKIQILSNFIKSMKQYCNCSWLLWHQNIISIYFEQNFSMQLQSVKLKFFLMVLDDCVMLLQETDKQYGGDKSSDFKNKVKLIIDESVLQNLGQSIETNLRLHIHSHLQLDVVNPLTFDMIKKTLLLLDSLRLHNLYMSVAPSVEQYLSKTYYNLTTVVLSDWKTYGEMRQMAKMKFNIKTIQDNLPTQTLEQGLDVLEIMRNIHIFVSKYQYNLNNQIFIEKSSNNKHLNSINIQHIANSIRTHGTGIMNTTVNFTYQFLKNKFFTFSQFMYDEQIKSRLIKDLRNFKESAGDNGNIYVYKNAEKFNKGIKTLGLAEDGQSYLDLFRELISQIGNAMGYVRMIRSGGRHCCCDATAFLPDLEIRDFKKLCEENELGEKTTRSAENLDDNIDCLVSNFIQGTEYFKLLVEVFAPVFRNPKNVHLKNFFIIVPPLTLNFIEHMILSKDKMSKKNKAGASFTDDGFAMGIAYILKLLDQDSNFEALHWFDSIWNHIKKEREIINEQKSKGPLQLQQALALSEKKIKTLEEEYKLLYYSLTSARIFFK</sequence>
<dbReference type="GO" id="GO:0005768">
    <property type="term" value="C:endosome"/>
    <property type="evidence" value="ECO:0007669"/>
    <property type="project" value="TreeGrafter"/>
</dbReference>
<dbReference type="InterPro" id="IPR028191">
    <property type="entry name" value="WASH-4_N"/>
</dbReference>
<dbReference type="InterPro" id="IPR028282">
    <property type="entry name" value="WASH-7_central"/>
</dbReference>
<dbReference type="Pfam" id="PF14746">
    <property type="entry name" value="WASH-7_C"/>
    <property type="match status" value="1"/>
</dbReference>
<evidence type="ECO:0008006" key="6">
    <source>
        <dbReference type="Google" id="ProtNLM"/>
    </source>
</evidence>
<dbReference type="OrthoDB" id="10261210at2759"/>
<dbReference type="Pfam" id="PF14744">
    <property type="entry name" value="WASH-7_mid"/>
    <property type="match status" value="1"/>
</dbReference>
<evidence type="ECO:0000259" key="1">
    <source>
        <dbReference type="Pfam" id="PF14744"/>
    </source>
</evidence>
<dbReference type="AlphaFoldDB" id="A0A8J9U5R1"/>
<dbReference type="InterPro" id="IPR027307">
    <property type="entry name" value="WASH7"/>
</dbReference>
<dbReference type="GO" id="GO:0007032">
    <property type="term" value="P:endosome organization"/>
    <property type="evidence" value="ECO:0007669"/>
    <property type="project" value="TreeGrafter"/>
</dbReference>
<dbReference type="GO" id="GO:0016197">
    <property type="term" value="P:endosomal transport"/>
    <property type="evidence" value="ECO:0007669"/>
    <property type="project" value="TreeGrafter"/>
</dbReference>
<evidence type="ECO:0000313" key="5">
    <source>
        <dbReference type="Proteomes" id="UP000838878"/>
    </source>
</evidence>
<dbReference type="InterPro" id="IPR028283">
    <property type="entry name" value="WASH-7_C"/>
</dbReference>
<feature type="domain" description="WASH complex subunit 7 C-terminal" evidence="3">
    <location>
        <begin position="925"/>
        <end position="1090"/>
    </location>
</feature>
<dbReference type="PANTHER" id="PTHR31409:SF0">
    <property type="entry name" value="WASH COMPLEX SUBUNIT 4"/>
    <property type="match status" value="1"/>
</dbReference>
<dbReference type="Pfam" id="PF14745">
    <property type="entry name" value="WASH-4_N"/>
    <property type="match status" value="1"/>
</dbReference>
<protein>
    <recommendedName>
        <fullName evidence="6">WASH complex subunit 4</fullName>
    </recommendedName>
</protein>
<reference evidence="4" key="1">
    <citation type="submission" date="2021-12" db="EMBL/GenBank/DDBJ databases">
        <authorList>
            <person name="Martin H S."/>
        </authorList>
    </citation>
    <scope>NUCLEOTIDE SEQUENCE</scope>
</reference>
<dbReference type="PANTHER" id="PTHR31409">
    <property type="entry name" value="WASH COMPLEX SUBUNIT 4"/>
    <property type="match status" value="1"/>
</dbReference>
<keyword evidence="5" id="KW-1185">Reference proteome</keyword>
<dbReference type="EMBL" id="OV170221">
    <property type="protein sequence ID" value="CAH0714322.1"/>
    <property type="molecule type" value="Genomic_DNA"/>
</dbReference>
<evidence type="ECO:0000313" key="4">
    <source>
        <dbReference type="EMBL" id="CAH0714322.1"/>
    </source>
</evidence>
<organism evidence="4 5">
    <name type="scientific">Brenthis ino</name>
    <name type="common">lesser marbled fritillary</name>
    <dbReference type="NCBI Taxonomy" id="405034"/>
    <lineage>
        <taxon>Eukaryota</taxon>
        <taxon>Metazoa</taxon>
        <taxon>Ecdysozoa</taxon>
        <taxon>Arthropoda</taxon>
        <taxon>Hexapoda</taxon>
        <taxon>Insecta</taxon>
        <taxon>Pterygota</taxon>
        <taxon>Neoptera</taxon>
        <taxon>Endopterygota</taxon>
        <taxon>Lepidoptera</taxon>
        <taxon>Glossata</taxon>
        <taxon>Ditrysia</taxon>
        <taxon>Papilionoidea</taxon>
        <taxon>Nymphalidae</taxon>
        <taxon>Heliconiinae</taxon>
        <taxon>Argynnini</taxon>
        <taxon>Brenthis</taxon>
    </lineage>
</organism>
<name>A0A8J9U5R1_9NEOP</name>